<evidence type="ECO:0000313" key="10">
    <source>
        <dbReference type="Proteomes" id="UP000179797"/>
    </source>
</evidence>
<keyword evidence="10" id="KW-1185">Reference proteome</keyword>
<dbReference type="AlphaFoldDB" id="A0A1S1YXL5"/>
<dbReference type="PANTHER" id="PTHR30625">
    <property type="entry name" value="PROTEIN TOLQ"/>
    <property type="match status" value="1"/>
</dbReference>
<sequence>MNFLMSVLQDTAMPETGMQGVFEESVSLFELIEKGGITMVILGVLFVIAFYLLVNKLLTIRKAKKDPTKMVDKVTAYVLKGDIETAKKYADKEQTPMGKMIKSGLNYIGTTSKLEMIEKSIENVGKIELYKLEKNLALVGMISGAAPMIGFFGTVIGMINAFIAISQEEGSVSPKLLSSGIYEAMITTAGGLAVGIFAYIAYNYLVRAMADVVHKMEVVTIEFIELLQNN</sequence>
<keyword evidence="4 7" id="KW-1133">Transmembrane helix</keyword>
<evidence type="ECO:0000256" key="3">
    <source>
        <dbReference type="ARBA" id="ARBA00022692"/>
    </source>
</evidence>
<organism evidence="9 10">
    <name type="scientific">Flammeovirga pacifica</name>
    <dbReference type="NCBI Taxonomy" id="915059"/>
    <lineage>
        <taxon>Bacteria</taxon>
        <taxon>Pseudomonadati</taxon>
        <taxon>Bacteroidota</taxon>
        <taxon>Cytophagia</taxon>
        <taxon>Cytophagales</taxon>
        <taxon>Flammeovirgaceae</taxon>
        <taxon>Flammeovirga</taxon>
    </lineage>
</organism>
<reference evidence="9 10" key="1">
    <citation type="journal article" date="2012" name="Int. J. Syst. Evol. Microbiol.">
        <title>Flammeovirga pacifica sp. nov., isolated from deep-sea sediment.</title>
        <authorList>
            <person name="Xu H."/>
            <person name="Fu Y."/>
            <person name="Yang N."/>
            <person name="Ding Z."/>
            <person name="Lai Q."/>
            <person name="Zeng R."/>
        </authorList>
    </citation>
    <scope>NUCLEOTIDE SEQUENCE [LARGE SCALE GENOMIC DNA]</scope>
    <source>
        <strain evidence="10">DSM 24597 / LMG 26175 / WPAGA1</strain>
    </source>
</reference>
<evidence type="ECO:0000256" key="4">
    <source>
        <dbReference type="ARBA" id="ARBA00022989"/>
    </source>
</evidence>
<evidence type="ECO:0000259" key="8">
    <source>
        <dbReference type="Pfam" id="PF01618"/>
    </source>
</evidence>
<dbReference type="InterPro" id="IPR050790">
    <property type="entry name" value="ExbB/TolQ_transport"/>
</dbReference>
<keyword evidence="6" id="KW-0813">Transport</keyword>
<dbReference type="OrthoDB" id="4045at2"/>
<keyword evidence="5 7" id="KW-0472">Membrane</keyword>
<comment type="caution">
    <text evidence="9">The sequence shown here is derived from an EMBL/GenBank/DDBJ whole genome shotgun (WGS) entry which is preliminary data.</text>
</comment>
<dbReference type="GO" id="GO:0017038">
    <property type="term" value="P:protein import"/>
    <property type="evidence" value="ECO:0007669"/>
    <property type="project" value="TreeGrafter"/>
</dbReference>
<dbReference type="EMBL" id="JRYR02000001">
    <property type="protein sequence ID" value="OHX65754.1"/>
    <property type="molecule type" value="Genomic_DNA"/>
</dbReference>
<keyword evidence="2" id="KW-1003">Cell membrane</keyword>
<evidence type="ECO:0000256" key="7">
    <source>
        <dbReference type="SAM" id="Phobius"/>
    </source>
</evidence>
<comment type="subcellular location">
    <subcellularLocation>
        <location evidence="1">Cell membrane</location>
        <topology evidence="1">Multi-pass membrane protein</topology>
    </subcellularLocation>
    <subcellularLocation>
        <location evidence="6">Membrane</location>
        <topology evidence="6">Multi-pass membrane protein</topology>
    </subcellularLocation>
</comment>
<dbReference type="Pfam" id="PF01618">
    <property type="entry name" value="MotA_ExbB"/>
    <property type="match status" value="1"/>
</dbReference>
<accession>A0A1S1YXL5</accession>
<evidence type="ECO:0000256" key="5">
    <source>
        <dbReference type="ARBA" id="ARBA00023136"/>
    </source>
</evidence>
<feature type="transmembrane region" description="Helical" evidence="7">
    <location>
        <begin position="136"/>
        <end position="165"/>
    </location>
</feature>
<name>A0A1S1YXL5_FLAPC</name>
<keyword evidence="6" id="KW-0653">Protein transport</keyword>
<evidence type="ECO:0000313" key="9">
    <source>
        <dbReference type="EMBL" id="OHX65754.1"/>
    </source>
</evidence>
<gene>
    <name evidence="9" type="ORF">NH26_05010</name>
</gene>
<evidence type="ECO:0000256" key="6">
    <source>
        <dbReference type="RuleBase" id="RU004057"/>
    </source>
</evidence>
<evidence type="ECO:0000256" key="2">
    <source>
        <dbReference type="ARBA" id="ARBA00022475"/>
    </source>
</evidence>
<dbReference type="Proteomes" id="UP000179797">
    <property type="component" value="Unassembled WGS sequence"/>
</dbReference>
<keyword evidence="3 7" id="KW-0812">Transmembrane</keyword>
<dbReference type="PANTHER" id="PTHR30625:SF17">
    <property type="entry name" value="TOLQ-RELATED"/>
    <property type="match status" value="1"/>
</dbReference>
<evidence type="ECO:0000256" key="1">
    <source>
        <dbReference type="ARBA" id="ARBA00004651"/>
    </source>
</evidence>
<feature type="domain" description="MotA/TolQ/ExbB proton channel" evidence="8">
    <location>
        <begin position="93"/>
        <end position="217"/>
    </location>
</feature>
<dbReference type="InterPro" id="IPR002898">
    <property type="entry name" value="MotA_ExbB_proton_chnl"/>
</dbReference>
<comment type="similarity">
    <text evidence="6">Belongs to the exbB/tolQ family.</text>
</comment>
<dbReference type="STRING" id="915059.NH26_05010"/>
<dbReference type="GO" id="GO:0005886">
    <property type="term" value="C:plasma membrane"/>
    <property type="evidence" value="ECO:0007669"/>
    <property type="project" value="UniProtKB-SubCell"/>
</dbReference>
<feature type="transmembrane region" description="Helical" evidence="7">
    <location>
        <begin position="35"/>
        <end position="54"/>
    </location>
</feature>
<protein>
    <submittedName>
        <fullName evidence="9">Biopolymer transporter ExbB</fullName>
    </submittedName>
</protein>
<feature type="transmembrane region" description="Helical" evidence="7">
    <location>
        <begin position="185"/>
        <end position="206"/>
    </location>
</feature>
<proteinExistence type="inferred from homology"/>